<evidence type="ECO:0000256" key="1">
    <source>
        <dbReference type="SAM" id="SignalP"/>
    </source>
</evidence>
<comment type="caution">
    <text evidence="2">The sequence shown here is derived from an EMBL/GenBank/DDBJ whole genome shotgun (WGS) entry which is preliminary data.</text>
</comment>
<sequence length="127" mass="14380">MKTKPFLILLLLTLAFSVNAQRSDLIVGNWVFKDALNKEIDEAGRAYIEAEVIDKWKFSFHPNGLFETSMMGEKETGEWKLSSDSKGIILLGMEGEPTEFKILKATEKELTLKLGLGEFVLIRINEN</sequence>
<keyword evidence="1" id="KW-0732">Signal</keyword>
<proteinExistence type="predicted"/>
<dbReference type="EMBL" id="JBHTJP010000035">
    <property type="protein sequence ID" value="MFD0977046.1"/>
    <property type="molecule type" value="Genomic_DNA"/>
</dbReference>
<evidence type="ECO:0000313" key="2">
    <source>
        <dbReference type="EMBL" id="MFD0977046.1"/>
    </source>
</evidence>
<dbReference type="Proteomes" id="UP001597100">
    <property type="component" value="Unassembled WGS sequence"/>
</dbReference>
<gene>
    <name evidence="2" type="ORF">ACFQ1G_09600</name>
</gene>
<reference evidence="3" key="1">
    <citation type="journal article" date="2019" name="Int. J. Syst. Evol. Microbiol.">
        <title>The Global Catalogue of Microorganisms (GCM) 10K type strain sequencing project: providing services to taxonomists for standard genome sequencing and annotation.</title>
        <authorList>
            <consortium name="The Broad Institute Genomics Platform"/>
            <consortium name="The Broad Institute Genome Sequencing Center for Infectious Disease"/>
            <person name="Wu L."/>
            <person name="Ma J."/>
        </authorList>
    </citation>
    <scope>NUCLEOTIDE SEQUENCE [LARGE SCALE GENOMIC DNA]</scope>
    <source>
        <strain evidence="3">CCUG 60898</strain>
    </source>
</reference>
<accession>A0ABW3IGA5</accession>
<keyword evidence="3" id="KW-1185">Reference proteome</keyword>
<dbReference type="RefSeq" id="WP_380739008.1">
    <property type="nucleotide sequence ID" value="NZ_JBHTJP010000035.1"/>
</dbReference>
<protein>
    <submittedName>
        <fullName evidence="2">Lipocalin family protein</fullName>
    </submittedName>
</protein>
<feature type="signal peptide" evidence="1">
    <location>
        <begin position="1"/>
        <end position="20"/>
    </location>
</feature>
<feature type="chain" id="PRO_5045929226" evidence="1">
    <location>
        <begin position="21"/>
        <end position="127"/>
    </location>
</feature>
<evidence type="ECO:0000313" key="3">
    <source>
        <dbReference type="Proteomes" id="UP001597100"/>
    </source>
</evidence>
<name>A0ABW3IGA5_9FLAO</name>
<organism evidence="2 3">
    <name type="scientific">Salinimicrobium gaetbulicola</name>
    <dbReference type="NCBI Taxonomy" id="999702"/>
    <lineage>
        <taxon>Bacteria</taxon>
        <taxon>Pseudomonadati</taxon>
        <taxon>Bacteroidota</taxon>
        <taxon>Flavobacteriia</taxon>
        <taxon>Flavobacteriales</taxon>
        <taxon>Flavobacteriaceae</taxon>
        <taxon>Salinimicrobium</taxon>
    </lineage>
</organism>